<feature type="domain" description="SHSP" evidence="3">
    <location>
        <begin position="34"/>
        <end position="147"/>
    </location>
</feature>
<dbReference type="PANTHER" id="PTHR11527">
    <property type="entry name" value="HEAT-SHOCK PROTEIN 20 FAMILY MEMBER"/>
    <property type="match status" value="1"/>
</dbReference>
<evidence type="ECO:0000259" key="3">
    <source>
        <dbReference type="PROSITE" id="PS01031"/>
    </source>
</evidence>
<comment type="caution">
    <text evidence="4">The sequence shown here is derived from an EMBL/GenBank/DDBJ whole genome shotgun (WGS) entry which is preliminary data.</text>
</comment>
<dbReference type="EMBL" id="JAUTBB010000001">
    <property type="protein sequence ID" value="MDQ1118786.1"/>
    <property type="molecule type" value="Genomic_DNA"/>
</dbReference>
<dbReference type="PROSITE" id="PS01031">
    <property type="entry name" value="SHSP"/>
    <property type="match status" value="1"/>
</dbReference>
<gene>
    <name evidence="4" type="ORF">QE383_001094</name>
</gene>
<evidence type="ECO:0000256" key="1">
    <source>
        <dbReference type="PROSITE-ProRule" id="PRU00285"/>
    </source>
</evidence>
<reference evidence="4" key="1">
    <citation type="submission" date="2023-07" db="EMBL/GenBank/DDBJ databases">
        <title>Functional and genomic diversity of the sorghum phyllosphere microbiome.</title>
        <authorList>
            <person name="Shade A."/>
        </authorList>
    </citation>
    <scope>NUCLEOTIDE SEQUENCE</scope>
    <source>
        <strain evidence="4">SORGH_AS_0908</strain>
    </source>
</reference>
<dbReference type="Proteomes" id="UP001234354">
    <property type="component" value="Unassembled WGS sequence"/>
</dbReference>
<sequence>MMNFVRYQGWPVRPGQLELGRVLDRFAQAGQAATDSVGWTPRVDVKEEANRFVIFADLPGVDLEAIEVQMDKNVLSIRGERAAPQAGEDARFTRQERRHGAFARSFTLPETADAEGIVATGRNGVLEVVIPKRPEAAPRRIQVGSIQ</sequence>
<dbReference type="InterPro" id="IPR031107">
    <property type="entry name" value="Small_HSP"/>
</dbReference>
<dbReference type="InterPro" id="IPR002068">
    <property type="entry name" value="A-crystallin/Hsp20_dom"/>
</dbReference>
<name>A0AAW8GCN8_9GAMM</name>
<dbReference type="Pfam" id="PF00011">
    <property type="entry name" value="HSP20"/>
    <property type="match status" value="1"/>
</dbReference>
<protein>
    <submittedName>
        <fullName evidence="4">HSP20 family protein</fullName>
    </submittedName>
</protein>
<evidence type="ECO:0000256" key="2">
    <source>
        <dbReference type="RuleBase" id="RU003616"/>
    </source>
</evidence>
<dbReference type="CDD" id="cd06464">
    <property type="entry name" value="ACD_sHsps-like"/>
    <property type="match status" value="1"/>
</dbReference>
<dbReference type="AlphaFoldDB" id="A0AAW8GCN8"/>
<evidence type="ECO:0000313" key="5">
    <source>
        <dbReference type="Proteomes" id="UP001234354"/>
    </source>
</evidence>
<dbReference type="SUPFAM" id="SSF49764">
    <property type="entry name" value="HSP20-like chaperones"/>
    <property type="match status" value="1"/>
</dbReference>
<dbReference type="Gene3D" id="2.60.40.790">
    <property type="match status" value="1"/>
</dbReference>
<organism evidence="4 5">
    <name type="scientific">Pseudoxanthomonas winnipegensis</name>
    <dbReference type="NCBI Taxonomy" id="2480810"/>
    <lineage>
        <taxon>Bacteria</taxon>
        <taxon>Pseudomonadati</taxon>
        <taxon>Pseudomonadota</taxon>
        <taxon>Gammaproteobacteria</taxon>
        <taxon>Lysobacterales</taxon>
        <taxon>Lysobacteraceae</taxon>
        <taxon>Pseudoxanthomonas</taxon>
    </lineage>
</organism>
<evidence type="ECO:0000313" key="4">
    <source>
        <dbReference type="EMBL" id="MDQ1118786.1"/>
    </source>
</evidence>
<dbReference type="InterPro" id="IPR008978">
    <property type="entry name" value="HSP20-like_chaperone"/>
</dbReference>
<proteinExistence type="inferred from homology"/>
<accession>A0AAW8GCN8</accession>
<comment type="similarity">
    <text evidence="1 2">Belongs to the small heat shock protein (HSP20) family.</text>
</comment>